<dbReference type="InterPro" id="IPR037518">
    <property type="entry name" value="MPN"/>
</dbReference>
<evidence type="ECO:0000259" key="1">
    <source>
        <dbReference type="PROSITE" id="PS50249"/>
    </source>
</evidence>
<dbReference type="EMBL" id="FOJA01000001">
    <property type="protein sequence ID" value="SEV96756.1"/>
    <property type="molecule type" value="Genomic_DNA"/>
</dbReference>
<dbReference type="OrthoDB" id="4612at2157"/>
<dbReference type="CDD" id="cd08072">
    <property type="entry name" value="MPN_archaeal"/>
    <property type="match status" value="1"/>
</dbReference>
<dbReference type="RefSeq" id="WP_089667948.1">
    <property type="nucleotide sequence ID" value="NZ_FOJA01000001.1"/>
</dbReference>
<evidence type="ECO:0000313" key="3">
    <source>
        <dbReference type="Proteomes" id="UP000198518"/>
    </source>
</evidence>
<dbReference type="GO" id="GO:0006508">
    <property type="term" value="P:proteolysis"/>
    <property type="evidence" value="ECO:0007669"/>
    <property type="project" value="UniProtKB-KW"/>
</dbReference>
<keyword evidence="2" id="KW-0647">Proteasome</keyword>
<dbReference type="InterPro" id="IPR058877">
    <property type="entry name" value="JAB/MPN_dom-containing"/>
</dbReference>
<dbReference type="SUPFAM" id="SSF102712">
    <property type="entry name" value="JAB1/MPN domain"/>
    <property type="match status" value="1"/>
</dbReference>
<dbReference type="Proteomes" id="UP000198518">
    <property type="component" value="Unassembled WGS sequence"/>
</dbReference>
<dbReference type="Gene3D" id="3.40.140.10">
    <property type="entry name" value="Cytidine Deaminase, domain 2"/>
    <property type="match status" value="1"/>
</dbReference>
<reference evidence="2 3" key="1">
    <citation type="submission" date="2016-10" db="EMBL/GenBank/DDBJ databases">
        <authorList>
            <person name="de Groot N.N."/>
        </authorList>
    </citation>
    <scope>NUCLEOTIDE SEQUENCE [LARGE SCALE GENOMIC DNA]</scope>
    <source>
        <strain evidence="2 3">CGMCC 1.5337</strain>
    </source>
</reference>
<sequence length="163" mass="17856">MLFGGRPSVLGIATDALEFAREAAEDSHPDEYLGLLRATPAKDLDLREDEGYVVTDVLVVPGTETNPVSATFGSSQVPNDLRNVGSIHSHPNGVLAPSDADRAMFGKGQVHVILGHPYGRDCWRAFDSEGEPTTLDVLDVDLPDDEEFFDFTQTDIDKELRRE</sequence>
<evidence type="ECO:0000313" key="2">
    <source>
        <dbReference type="EMBL" id="SEV96756.1"/>
    </source>
</evidence>
<name>A0A1I0N7F5_9EURY</name>
<dbReference type="AlphaFoldDB" id="A0A1I0N7F5"/>
<dbReference type="GO" id="GO:0000502">
    <property type="term" value="C:proteasome complex"/>
    <property type="evidence" value="ECO:0007669"/>
    <property type="project" value="UniProtKB-KW"/>
</dbReference>
<gene>
    <name evidence="2" type="ORF">SAMN04487945_0643</name>
</gene>
<dbReference type="Pfam" id="PF26422">
    <property type="entry name" value="Halo_JAB_MPN"/>
    <property type="match status" value="1"/>
</dbReference>
<dbReference type="PROSITE" id="PS50249">
    <property type="entry name" value="MPN"/>
    <property type="match status" value="1"/>
</dbReference>
<accession>A0A1I0N7F5</accession>
<organism evidence="2 3">
    <name type="scientific">Halobacterium jilantaiense</name>
    <dbReference type="NCBI Taxonomy" id="355548"/>
    <lineage>
        <taxon>Archaea</taxon>
        <taxon>Methanobacteriati</taxon>
        <taxon>Methanobacteriota</taxon>
        <taxon>Stenosarchaea group</taxon>
        <taxon>Halobacteria</taxon>
        <taxon>Halobacteriales</taxon>
        <taxon>Halobacteriaceae</taxon>
        <taxon>Halobacterium</taxon>
    </lineage>
</organism>
<dbReference type="GO" id="GO:0046872">
    <property type="term" value="F:metal ion binding"/>
    <property type="evidence" value="ECO:0007669"/>
    <property type="project" value="UniProtKB-KW"/>
</dbReference>
<dbReference type="GO" id="GO:0008237">
    <property type="term" value="F:metallopeptidase activity"/>
    <property type="evidence" value="ECO:0007669"/>
    <property type="project" value="UniProtKB-KW"/>
</dbReference>
<feature type="domain" description="MPN" evidence="1">
    <location>
        <begin position="10"/>
        <end position="132"/>
    </location>
</feature>
<protein>
    <submittedName>
        <fullName evidence="2">Proteasome Rpn11 subunit JAMM motif. Metallo peptidase. MEROPS family M67B</fullName>
    </submittedName>
</protein>
<proteinExistence type="predicted"/>
<keyword evidence="3" id="KW-1185">Reference proteome</keyword>
<dbReference type="STRING" id="355548.SAMN04487945_0643"/>